<dbReference type="EMBL" id="AYKW01000003">
    <property type="protein sequence ID" value="PIL35556.1"/>
    <property type="molecule type" value="Genomic_DNA"/>
</dbReference>
<evidence type="ECO:0008006" key="4">
    <source>
        <dbReference type="Google" id="ProtNLM"/>
    </source>
</evidence>
<evidence type="ECO:0000256" key="1">
    <source>
        <dbReference type="SAM" id="MobiDB-lite"/>
    </source>
</evidence>
<evidence type="ECO:0000313" key="2">
    <source>
        <dbReference type="EMBL" id="PIL35556.1"/>
    </source>
</evidence>
<dbReference type="AlphaFoldDB" id="A0A2G8SP53"/>
<reference evidence="2 3" key="1">
    <citation type="journal article" date="2015" name="Sci. Rep.">
        <title>Chromosome-level genome map provides insights into diverse defense mechanisms in the medicinal fungus Ganoderma sinense.</title>
        <authorList>
            <person name="Zhu Y."/>
            <person name="Xu J."/>
            <person name="Sun C."/>
            <person name="Zhou S."/>
            <person name="Xu H."/>
            <person name="Nelson D.R."/>
            <person name="Qian J."/>
            <person name="Song J."/>
            <person name="Luo H."/>
            <person name="Xiang L."/>
            <person name="Li Y."/>
            <person name="Xu Z."/>
            <person name="Ji A."/>
            <person name="Wang L."/>
            <person name="Lu S."/>
            <person name="Hayward A."/>
            <person name="Sun W."/>
            <person name="Li X."/>
            <person name="Schwartz D.C."/>
            <person name="Wang Y."/>
            <person name="Chen S."/>
        </authorList>
    </citation>
    <scope>NUCLEOTIDE SEQUENCE [LARGE SCALE GENOMIC DNA]</scope>
    <source>
        <strain evidence="2 3">ZZ0214-1</strain>
    </source>
</reference>
<dbReference type="OrthoDB" id="2748311at2759"/>
<evidence type="ECO:0000313" key="3">
    <source>
        <dbReference type="Proteomes" id="UP000230002"/>
    </source>
</evidence>
<feature type="region of interest" description="Disordered" evidence="1">
    <location>
        <begin position="1"/>
        <end position="24"/>
    </location>
</feature>
<comment type="caution">
    <text evidence="2">The sequence shown here is derived from an EMBL/GenBank/DDBJ whole genome shotgun (WGS) entry which is preliminary data.</text>
</comment>
<organism evidence="2 3">
    <name type="scientific">Ganoderma sinense ZZ0214-1</name>
    <dbReference type="NCBI Taxonomy" id="1077348"/>
    <lineage>
        <taxon>Eukaryota</taxon>
        <taxon>Fungi</taxon>
        <taxon>Dikarya</taxon>
        <taxon>Basidiomycota</taxon>
        <taxon>Agaricomycotina</taxon>
        <taxon>Agaricomycetes</taxon>
        <taxon>Polyporales</taxon>
        <taxon>Polyporaceae</taxon>
        <taxon>Ganoderma</taxon>
    </lineage>
</organism>
<proteinExistence type="predicted"/>
<name>A0A2G8SP53_9APHY</name>
<accession>A0A2G8SP53</accession>
<keyword evidence="3" id="KW-1185">Reference proteome</keyword>
<sequence length="88" mass="10120">MLTRPRPRQARPDVDPIHIPATAQTSPTFDVGQHVGVQLRQYIWVPGTIVEAEYNTQYGCVLYTIQYVAANGCRLKERFLPKDVRDYE</sequence>
<gene>
    <name evidence="2" type="ORF">GSI_02284</name>
</gene>
<dbReference type="Proteomes" id="UP000230002">
    <property type="component" value="Unassembled WGS sequence"/>
</dbReference>
<protein>
    <recommendedName>
        <fullName evidence="4">Tudor domain-containing protein</fullName>
    </recommendedName>
</protein>